<dbReference type="InterPro" id="IPR003593">
    <property type="entry name" value="AAA+_ATPase"/>
</dbReference>
<evidence type="ECO:0000256" key="3">
    <source>
        <dbReference type="ARBA" id="ARBA00022840"/>
    </source>
</evidence>
<keyword evidence="2" id="KW-0547">Nucleotide-binding</keyword>
<dbReference type="Gene3D" id="3.40.50.300">
    <property type="entry name" value="P-loop containing nucleotide triphosphate hydrolases"/>
    <property type="match status" value="1"/>
</dbReference>
<dbReference type="PROSITE" id="PS50893">
    <property type="entry name" value="ABC_TRANSPORTER_2"/>
    <property type="match status" value="1"/>
</dbReference>
<dbReference type="Gene3D" id="2.40.50.100">
    <property type="match status" value="1"/>
</dbReference>
<proteinExistence type="predicted"/>
<dbReference type="Proteomes" id="UP000185093">
    <property type="component" value="Unassembled WGS sequence"/>
</dbReference>
<name>A0ABY1JAM3_9BACT</name>
<dbReference type="InterPro" id="IPR017871">
    <property type="entry name" value="ABC_transporter-like_CS"/>
</dbReference>
<dbReference type="EMBL" id="FSQZ01000001">
    <property type="protein sequence ID" value="SIN62250.1"/>
    <property type="molecule type" value="Genomic_DNA"/>
</dbReference>
<keyword evidence="6" id="KW-1185">Reference proteome</keyword>
<dbReference type="SUPFAM" id="SSF50331">
    <property type="entry name" value="MOP-like"/>
    <property type="match status" value="1"/>
</dbReference>
<dbReference type="InterPro" id="IPR050093">
    <property type="entry name" value="ABC_SmlMolc_Importer"/>
</dbReference>
<gene>
    <name evidence="5" type="ORF">SAMN05444368_0117</name>
</gene>
<dbReference type="PROSITE" id="PS00211">
    <property type="entry name" value="ABC_TRANSPORTER_1"/>
    <property type="match status" value="1"/>
</dbReference>
<dbReference type="PANTHER" id="PTHR42781">
    <property type="entry name" value="SPERMIDINE/PUTRESCINE IMPORT ATP-BINDING PROTEIN POTA"/>
    <property type="match status" value="1"/>
</dbReference>
<feature type="domain" description="ABC transporter" evidence="4">
    <location>
        <begin position="5"/>
        <end position="239"/>
    </location>
</feature>
<dbReference type="SMART" id="SM00382">
    <property type="entry name" value="AAA"/>
    <property type="match status" value="1"/>
</dbReference>
<dbReference type="PANTHER" id="PTHR42781:SF4">
    <property type="entry name" value="SPERMIDINE_PUTRESCINE IMPORT ATP-BINDING PROTEIN POTA"/>
    <property type="match status" value="1"/>
</dbReference>
<dbReference type="GO" id="GO:0005524">
    <property type="term" value="F:ATP binding"/>
    <property type="evidence" value="ECO:0007669"/>
    <property type="project" value="UniProtKB-KW"/>
</dbReference>
<dbReference type="RefSeq" id="WP_074198963.1">
    <property type="nucleotide sequence ID" value="NZ_FSQZ01000001.1"/>
</dbReference>
<dbReference type="InterPro" id="IPR013611">
    <property type="entry name" value="Transp-assoc_OB_typ2"/>
</dbReference>
<sequence>MSVPICLKHLTKIFNSGEAAFKAVDDVNLQINAGELITLLGPSGCGKTTILRMIAGFETPTEGQVFIGKHDVTSIAANKRNIGFVFQNYALFPHMTVFDNIAYGLKIRKLPTGEIVRRVAEALETVSLGGIEDRFPNQLSGGEQQRVALARVLVINPQVLLMDEPLSNLDAKLRIYMRSEIRSLQKRLGITCVYVTHDQKEALALADRIAVLNGGKVEQIATPFELYTNPTSLFVADFIGQANILKGKLTSIDGNNAKVLISEITVIAHVDEKSLEFKVGDEVAAAIRPESIEIVSPDDGTLRGQIVSSVFLGDEIEYVVKLASGDTIRVVEPYRRDGALWQEGQGIGLHVDPLDVRLLAIM</sequence>
<evidence type="ECO:0000256" key="1">
    <source>
        <dbReference type="ARBA" id="ARBA00022448"/>
    </source>
</evidence>
<evidence type="ECO:0000259" key="4">
    <source>
        <dbReference type="PROSITE" id="PS50893"/>
    </source>
</evidence>
<dbReference type="Pfam" id="PF08402">
    <property type="entry name" value="TOBE_2"/>
    <property type="match status" value="1"/>
</dbReference>
<evidence type="ECO:0000256" key="2">
    <source>
        <dbReference type="ARBA" id="ARBA00022741"/>
    </source>
</evidence>
<reference evidence="5 6" key="1">
    <citation type="submission" date="2016-11" db="EMBL/GenBank/DDBJ databases">
        <authorList>
            <person name="Varghese N."/>
            <person name="Submissions S."/>
        </authorList>
    </citation>
    <scope>NUCLEOTIDE SEQUENCE [LARGE SCALE GENOMIC DNA]</scope>
    <source>
        <strain evidence="5 6">DSM 20664</strain>
    </source>
</reference>
<evidence type="ECO:0000313" key="6">
    <source>
        <dbReference type="Proteomes" id="UP000185093"/>
    </source>
</evidence>
<dbReference type="InterPro" id="IPR003439">
    <property type="entry name" value="ABC_transporter-like_ATP-bd"/>
</dbReference>
<dbReference type="SUPFAM" id="SSF52540">
    <property type="entry name" value="P-loop containing nucleoside triphosphate hydrolases"/>
    <property type="match status" value="1"/>
</dbReference>
<evidence type="ECO:0000313" key="5">
    <source>
        <dbReference type="EMBL" id="SIN62250.1"/>
    </source>
</evidence>
<protein>
    <submittedName>
        <fullName evidence="5">Iron(III) transport system ATP-binding protein</fullName>
    </submittedName>
</protein>
<dbReference type="Pfam" id="PF00005">
    <property type="entry name" value="ABC_tran"/>
    <property type="match status" value="1"/>
</dbReference>
<dbReference type="InterPro" id="IPR027417">
    <property type="entry name" value="P-loop_NTPase"/>
</dbReference>
<organism evidence="5 6">
    <name type="scientific">Acetomicrobium flavidum</name>
    <dbReference type="NCBI Taxonomy" id="49896"/>
    <lineage>
        <taxon>Bacteria</taxon>
        <taxon>Thermotogati</taxon>
        <taxon>Synergistota</taxon>
        <taxon>Synergistia</taxon>
        <taxon>Synergistales</taxon>
        <taxon>Acetomicrobiaceae</taxon>
        <taxon>Acetomicrobium</taxon>
    </lineage>
</organism>
<keyword evidence="3 5" id="KW-0067">ATP-binding</keyword>
<keyword evidence="1" id="KW-0813">Transport</keyword>
<comment type="caution">
    <text evidence="5">The sequence shown here is derived from an EMBL/GenBank/DDBJ whole genome shotgun (WGS) entry which is preliminary data.</text>
</comment>
<accession>A0ABY1JAM3</accession>
<dbReference type="InterPro" id="IPR008995">
    <property type="entry name" value="Mo/tungstate-bd_C_term_dom"/>
</dbReference>